<organism evidence="1 2">
    <name type="scientific">Tangfeifania diversioriginum</name>
    <dbReference type="NCBI Taxonomy" id="1168035"/>
    <lineage>
        <taxon>Bacteria</taxon>
        <taxon>Pseudomonadati</taxon>
        <taxon>Bacteroidota</taxon>
        <taxon>Bacteroidia</taxon>
        <taxon>Marinilabiliales</taxon>
        <taxon>Prolixibacteraceae</taxon>
        <taxon>Tangfeifania</taxon>
    </lineage>
</organism>
<proteinExistence type="predicted"/>
<dbReference type="RefSeq" id="WP_073167204.1">
    <property type="nucleotide sequence ID" value="NZ_FQZE01000007.1"/>
</dbReference>
<keyword evidence="2" id="KW-1185">Reference proteome</keyword>
<gene>
    <name evidence="1" type="ORF">SAMN05444280_10731</name>
</gene>
<name>A0A1M6EKW6_9BACT</name>
<dbReference type="EMBL" id="FQZE01000007">
    <property type="protein sequence ID" value="SHI86069.1"/>
    <property type="molecule type" value="Genomic_DNA"/>
</dbReference>
<dbReference type="AlphaFoldDB" id="A0A1M6EKW6"/>
<reference evidence="1 2" key="1">
    <citation type="submission" date="2016-11" db="EMBL/GenBank/DDBJ databases">
        <authorList>
            <person name="Jaros S."/>
            <person name="Januszkiewicz K."/>
            <person name="Wedrychowicz H."/>
        </authorList>
    </citation>
    <scope>NUCLEOTIDE SEQUENCE [LARGE SCALE GENOMIC DNA]</scope>
    <source>
        <strain evidence="1 2">DSM 27063</strain>
    </source>
</reference>
<protein>
    <recommendedName>
        <fullName evidence="3">DUF3800 domain-containing protein</fullName>
    </recommendedName>
</protein>
<accession>A0A1M6EKW6</accession>
<evidence type="ECO:0008006" key="3">
    <source>
        <dbReference type="Google" id="ProtNLM"/>
    </source>
</evidence>
<sequence>MSKDVKFIFLDESITLEANLSSLTGVIIPMTKFEKVVSDYYKIISVIFDYLEKATGKKQQFPPILHGKDFLRNSKENKAFDFSSVTDEFRLSVFKKVIDIINDNDLFVIRLGYSNFKEIVETFTIDDKLHNLNWFNLSRTISKFYEDTLFIPVMEGIDSSIVHNFCGTIYSLNYIKNLHPEIAKNVAYNYKESNTFSSVFFTKSKYNEATQIVDIISYLLQKVDYADITGKRSSFTKKIIEVVSHLKEECFANSIIEMKCEKDKA</sequence>
<dbReference type="Proteomes" id="UP000184050">
    <property type="component" value="Unassembled WGS sequence"/>
</dbReference>
<evidence type="ECO:0000313" key="2">
    <source>
        <dbReference type="Proteomes" id="UP000184050"/>
    </source>
</evidence>
<evidence type="ECO:0000313" key="1">
    <source>
        <dbReference type="EMBL" id="SHI86069.1"/>
    </source>
</evidence>